<proteinExistence type="predicted"/>
<gene>
    <name evidence="1" type="ORF">PVK06_003701</name>
</gene>
<sequence length="96" mass="10518">MMREGRPTIPPSSSSSIWVPSSMVKKATAESSQVLAFSMEEPLHLINTVLFHASNDDTISSLPLICHPSRVHIDLQFRISWCFHLAVLGLMGSIGA</sequence>
<name>A0ABR0QPY3_GOSAR</name>
<accession>A0ABR0QPY3</accession>
<comment type="caution">
    <text evidence="1">The sequence shown here is derived from an EMBL/GenBank/DDBJ whole genome shotgun (WGS) entry which is preliminary data.</text>
</comment>
<reference evidence="1 2" key="1">
    <citation type="submission" date="2023-03" db="EMBL/GenBank/DDBJ databases">
        <title>WGS of Gossypium arboreum.</title>
        <authorList>
            <person name="Yu D."/>
        </authorList>
    </citation>
    <scope>NUCLEOTIDE SEQUENCE [LARGE SCALE GENOMIC DNA]</scope>
    <source>
        <tissue evidence="1">Leaf</tissue>
    </source>
</reference>
<dbReference type="Proteomes" id="UP001358586">
    <property type="component" value="Chromosome 2"/>
</dbReference>
<evidence type="ECO:0000313" key="2">
    <source>
        <dbReference type="Proteomes" id="UP001358586"/>
    </source>
</evidence>
<organism evidence="1 2">
    <name type="scientific">Gossypium arboreum</name>
    <name type="common">Tree cotton</name>
    <name type="synonym">Gossypium nanking</name>
    <dbReference type="NCBI Taxonomy" id="29729"/>
    <lineage>
        <taxon>Eukaryota</taxon>
        <taxon>Viridiplantae</taxon>
        <taxon>Streptophyta</taxon>
        <taxon>Embryophyta</taxon>
        <taxon>Tracheophyta</taxon>
        <taxon>Spermatophyta</taxon>
        <taxon>Magnoliopsida</taxon>
        <taxon>eudicotyledons</taxon>
        <taxon>Gunneridae</taxon>
        <taxon>Pentapetalae</taxon>
        <taxon>rosids</taxon>
        <taxon>malvids</taxon>
        <taxon>Malvales</taxon>
        <taxon>Malvaceae</taxon>
        <taxon>Malvoideae</taxon>
        <taxon>Gossypium</taxon>
    </lineage>
</organism>
<dbReference type="EMBL" id="JARKNE010000002">
    <property type="protein sequence ID" value="KAK5841381.1"/>
    <property type="molecule type" value="Genomic_DNA"/>
</dbReference>
<keyword evidence="2" id="KW-1185">Reference proteome</keyword>
<protein>
    <submittedName>
        <fullName evidence="1">Uncharacterized protein</fullName>
    </submittedName>
</protein>
<evidence type="ECO:0000313" key="1">
    <source>
        <dbReference type="EMBL" id="KAK5841381.1"/>
    </source>
</evidence>